<dbReference type="InterPro" id="IPR049445">
    <property type="entry name" value="TetR_SbtR-like_C"/>
</dbReference>
<dbReference type="SUPFAM" id="SSF48498">
    <property type="entry name" value="Tetracyclin repressor-like, C-terminal domain"/>
    <property type="match status" value="1"/>
</dbReference>
<sequence length="195" mass="21183">MTPDPVPPRPPRADARRNRERVLDAARTVVAEQGTQASLREIARHAGVGLGTLYRHFPTRDALLEALLGRGFDDLAAKARTLAETRPPEEALAEWLRDFLAGSTAYRGLAASMMATLDDETSPLYTSCQGMREAVAHLLERAQKSGHVRPEVDRVDLLALVSAIGWLADQAPSLADRRDHLFTLVMAGITTGPPG</sequence>
<dbReference type="InterPro" id="IPR001647">
    <property type="entry name" value="HTH_TetR"/>
</dbReference>
<dbReference type="InterPro" id="IPR036271">
    <property type="entry name" value="Tet_transcr_reg_TetR-rel_C_sf"/>
</dbReference>
<organism evidence="6 7">
    <name type="scientific">Actinomadura rugatobispora</name>
    <dbReference type="NCBI Taxonomy" id="1994"/>
    <lineage>
        <taxon>Bacteria</taxon>
        <taxon>Bacillati</taxon>
        <taxon>Actinomycetota</taxon>
        <taxon>Actinomycetes</taxon>
        <taxon>Streptosporangiales</taxon>
        <taxon>Thermomonosporaceae</taxon>
        <taxon>Actinomadura</taxon>
    </lineage>
</organism>
<keyword evidence="1" id="KW-0805">Transcription regulation</keyword>
<dbReference type="EMBL" id="JBHSON010000163">
    <property type="protein sequence ID" value="MFC5754573.1"/>
    <property type="molecule type" value="Genomic_DNA"/>
</dbReference>
<proteinExistence type="predicted"/>
<protein>
    <submittedName>
        <fullName evidence="6">TetR/AcrR family transcriptional regulator</fullName>
    </submittedName>
</protein>
<feature type="DNA-binding region" description="H-T-H motif" evidence="4">
    <location>
        <begin position="38"/>
        <end position="57"/>
    </location>
</feature>
<dbReference type="InterPro" id="IPR050109">
    <property type="entry name" value="HTH-type_TetR-like_transc_reg"/>
</dbReference>
<evidence type="ECO:0000259" key="5">
    <source>
        <dbReference type="PROSITE" id="PS50977"/>
    </source>
</evidence>
<dbReference type="Proteomes" id="UP001596074">
    <property type="component" value="Unassembled WGS sequence"/>
</dbReference>
<dbReference type="Pfam" id="PF21597">
    <property type="entry name" value="TetR_C_43"/>
    <property type="match status" value="1"/>
</dbReference>
<name>A0ABW1AJ24_9ACTN</name>
<dbReference type="Gene3D" id="1.10.357.10">
    <property type="entry name" value="Tetracycline Repressor, domain 2"/>
    <property type="match status" value="1"/>
</dbReference>
<keyword evidence="7" id="KW-1185">Reference proteome</keyword>
<evidence type="ECO:0000256" key="3">
    <source>
        <dbReference type="ARBA" id="ARBA00023163"/>
    </source>
</evidence>
<evidence type="ECO:0000256" key="4">
    <source>
        <dbReference type="PROSITE-ProRule" id="PRU00335"/>
    </source>
</evidence>
<dbReference type="PANTHER" id="PTHR30055:SF234">
    <property type="entry name" value="HTH-TYPE TRANSCRIPTIONAL REGULATOR BETI"/>
    <property type="match status" value="1"/>
</dbReference>
<comment type="caution">
    <text evidence="6">The sequence shown here is derived from an EMBL/GenBank/DDBJ whole genome shotgun (WGS) entry which is preliminary data.</text>
</comment>
<gene>
    <name evidence="6" type="ORF">ACFPZN_53930</name>
</gene>
<reference evidence="7" key="1">
    <citation type="journal article" date="2019" name="Int. J. Syst. Evol. Microbiol.">
        <title>The Global Catalogue of Microorganisms (GCM) 10K type strain sequencing project: providing services to taxonomists for standard genome sequencing and annotation.</title>
        <authorList>
            <consortium name="The Broad Institute Genomics Platform"/>
            <consortium name="The Broad Institute Genome Sequencing Center for Infectious Disease"/>
            <person name="Wu L."/>
            <person name="Ma J."/>
        </authorList>
    </citation>
    <scope>NUCLEOTIDE SEQUENCE [LARGE SCALE GENOMIC DNA]</scope>
    <source>
        <strain evidence="7">KCTC 42087</strain>
    </source>
</reference>
<keyword evidence="3" id="KW-0804">Transcription</keyword>
<dbReference type="PRINTS" id="PR00455">
    <property type="entry name" value="HTHTETR"/>
</dbReference>
<evidence type="ECO:0000256" key="2">
    <source>
        <dbReference type="ARBA" id="ARBA00023125"/>
    </source>
</evidence>
<dbReference type="PANTHER" id="PTHR30055">
    <property type="entry name" value="HTH-TYPE TRANSCRIPTIONAL REGULATOR RUTR"/>
    <property type="match status" value="1"/>
</dbReference>
<accession>A0ABW1AJ24</accession>
<dbReference type="RefSeq" id="WP_378292813.1">
    <property type="nucleotide sequence ID" value="NZ_JBHSON010000163.1"/>
</dbReference>
<dbReference type="PROSITE" id="PS50977">
    <property type="entry name" value="HTH_TETR_2"/>
    <property type="match status" value="1"/>
</dbReference>
<dbReference type="InterPro" id="IPR009057">
    <property type="entry name" value="Homeodomain-like_sf"/>
</dbReference>
<evidence type="ECO:0000313" key="7">
    <source>
        <dbReference type="Proteomes" id="UP001596074"/>
    </source>
</evidence>
<dbReference type="SUPFAM" id="SSF46689">
    <property type="entry name" value="Homeodomain-like"/>
    <property type="match status" value="1"/>
</dbReference>
<evidence type="ECO:0000313" key="6">
    <source>
        <dbReference type="EMBL" id="MFC5754573.1"/>
    </source>
</evidence>
<keyword evidence="2 4" id="KW-0238">DNA-binding</keyword>
<evidence type="ECO:0000256" key="1">
    <source>
        <dbReference type="ARBA" id="ARBA00023015"/>
    </source>
</evidence>
<dbReference type="Pfam" id="PF00440">
    <property type="entry name" value="TetR_N"/>
    <property type="match status" value="1"/>
</dbReference>
<feature type="domain" description="HTH tetR-type" evidence="5">
    <location>
        <begin position="16"/>
        <end position="75"/>
    </location>
</feature>